<evidence type="ECO:0000313" key="2">
    <source>
        <dbReference type="Proteomes" id="UP001055879"/>
    </source>
</evidence>
<proteinExistence type="predicted"/>
<gene>
    <name evidence="1" type="ORF">L6452_08965</name>
</gene>
<organism evidence="1 2">
    <name type="scientific">Arctium lappa</name>
    <name type="common">Greater burdock</name>
    <name type="synonym">Lappa major</name>
    <dbReference type="NCBI Taxonomy" id="4217"/>
    <lineage>
        <taxon>Eukaryota</taxon>
        <taxon>Viridiplantae</taxon>
        <taxon>Streptophyta</taxon>
        <taxon>Embryophyta</taxon>
        <taxon>Tracheophyta</taxon>
        <taxon>Spermatophyta</taxon>
        <taxon>Magnoliopsida</taxon>
        <taxon>eudicotyledons</taxon>
        <taxon>Gunneridae</taxon>
        <taxon>Pentapetalae</taxon>
        <taxon>asterids</taxon>
        <taxon>campanulids</taxon>
        <taxon>Asterales</taxon>
        <taxon>Asteraceae</taxon>
        <taxon>Carduoideae</taxon>
        <taxon>Cardueae</taxon>
        <taxon>Arctiinae</taxon>
        <taxon>Arctium</taxon>
    </lineage>
</organism>
<name>A0ACB9DJU7_ARCLA</name>
<reference evidence="2" key="1">
    <citation type="journal article" date="2022" name="Mol. Ecol. Resour.">
        <title>The genomes of chicory, endive, great burdock and yacon provide insights into Asteraceae palaeo-polyploidization history and plant inulin production.</title>
        <authorList>
            <person name="Fan W."/>
            <person name="Wang S."/>
            <person name="Wang H."/>
            <person name="Wang A."/>
            <person name="Jiang F."/>
            <person name="Liu H."/>
            <person name="Zhao H."/>
            <person name="Xu D."/>
            <person name="Zhang Y."/>
        </authorList>
    </citation>
    <scope>NUCLEOTIDE SEQUENCE [LARGE SCALE GENOMIC DNA]</scope>
    <source>
        <strain evidence="2">cv. Niubang</strain>
    </source>
</reference>
<sequence>MESVTEICVLNYLDVLMRKMLVLSNKDGSIKCYIEKVVLAVGRLLARGIVVVHVVGEHMSFPRFAAYGFWFPYLCPKCYFCIRPLYSFYLKSFVGF</sequence>
<dbReference type="EMBL" id="CM042049">
    <property type="protein sequence ID" value="KAI3746531.1"/>
    <property type="molecule type" value="Genomic_DNA"/>
</dbReference>
<dbReference type="Proteomes" id="UP001055879">
    <property type="component" value="Linkage Group LG03"/>
</dbReference>
<protein>
    <submittedName>
        <fullName evidence="1">Uncharacterized protein</fullName>
    </submittedName>
</protein>
<keyword evidence="2" id="KW-1185">Reference proteome</keyword>
<comment type="caution">
    <text evidence="1">The sequence shown here is derived from an EMBL/GenBank/DDBJ whole genome shotgun (WGS) entry which is preliminary data.</text>
</comment>
<evidence type="ECO:0000313" key="1">
    <source>
        <dbReference type="EMBL" id="KAI3746531.1"/>
    </source>
</evidence>
<accession>A0ACB9DJU7</accession>
<reference evidence="1 2" key="2">
    <citation type="journal article" date="2022" name="Mol. Ecol. Resour.">
        <title>The genomes of chicory, endive, great burdock and yacon provide insights into Asteraceae paleo-polyploidization history and plant inulin production.</title>
        <authorList>
            <person name="Fan W."/>
            <person name="Wang S."/>
            <person name="Wang H."/>
            <person name="Wang A."/>
            <person name="Jiang F."/>
            <person name="Liu H."/>
            <person name="Zhao H."/>
            <person name="Xu D."/>
            <person name="Zhang Y."/>
        </authorList>
    </citation>
    <scope>NUCLEOTIDE SEQUENCE [LARGE SCALE GENOMIC DNA]</scope>
    <source>
        <strain evidence="2">cv. Niubang</strain>
    </source>
</reference>